<dbReference type="RefSeq" id="WP_084252409.1">
    <property type="nucleotide sequence ID" value="NZ_BDCR01000004.1"/>
</dbReference>
<dbReference type="InterPro" id="IPR002491">
    <property type="entry name" value="ABC_transptr_periplasmic_BD"/>
</dbReference>
<gene>
    <name evidence="3" type="ORF">PJIAN_4520</name>
</gene>
<dbReference type="InterPro" id="IPR054828">
    <property type="entry name" value="Vit_B12_bind_prot"/>
</dbReference>
<protein>
    <submittedName>
        <fullName evidence="3">Iron complex transport system substrate-binding protein</fullName>
    </submittedName>
</protein>
<accession>A0A161LGF1</accession>
<reference evidence="4" key="2">
    <citation type="journal article" date="2017" name="Genome Announc.">
        <title>Draft genome sequence of Paludibacter jiangxiensis NM7(T), a propionate-producing fermentative bacterium.</title>
        <authorList>
            <person name="Qiu Y.-L."/>
            <person name="Tourlousse D.M."/>
            <person name="Matsuura N."/>
            <person name="Ohashi A."/>
            <person name="Sekiguchi Y."/>
        </authorList>
    </citation>
    <scope>NUCLEOTIDE SEQUENCE [LARGE SCALE GENOMIC DNA]</scope>
    <source>
        <strain evidence="4">NM7</strain>
    </source>
</reference>
<evidence type="ECO:0000259" key="2">
    <source>
        <dbReference type="PROSITE" id="PS50983"/>
    </source>
</evidence>
<organism evidence="3 4">
    <name type="scientific">Paludibacter jiangxiensis</name>
    <dbReference type="NCBI Taxonomy" id="681398"/>
    <lineage>
        <taxon>Bacteria</taxon>
        <taxon>Pseudomonadati</taxon>
        <taxon>Bacteroidota</taxon>
        <taxon>Bacteroidia</taxon>
        <taxon>Bacteroidales</taxon>
        <taxon>Paludibacteraceae</taxon>
        <taxon>Paludibacter</taxon>
    </lineage>
</organism>
<dbReference type="NCBIfam" id="NF038402">
    <property type="entry name" value="TroA_like"/>
    <property type="match status" value="1"/>
</dbReference>
<sequence length="266" mass="29435">MLKRLLLLGFVLSFGCAMLLAAPAKRIISLSPSLTKNLQYLGDEQELVGCTSYCKTTRKVNVVATAVKVNVEKVVSLKPDLVVASSMTPPETVAQLKKFGIQVVMFPMPKSYAEICAQFRQLSRLVGREAVADKVLQSVQQRIDRVKARKADGRKIFIQLGVDPLFAVIPNTFLNDYISLAGGRNIAEGMTSGSITREAVLLKNPSVIFIVTMGNIDREEKQRWEKFSNLEAVRKKKVIVIDSNMACVPTPVTFAETLEVMMKALR</sequence>
<dbReference type="Pfam" id="PF01497">
    <property type="entry name" value="Peripla_BP_2"/>
    <property type="match status" value="1"/>
</dbReference>
<dbReference type="EMBL" id="BDCR01000004">
    <property type="protein sequence ID" value="GAT63977.1"/>
    <property type="molecule type" value="Genomic_DNA"/>
</dbReference>
<reference evidence="4" key="1">
    <citation type="submission" date="2016-04" db="EMBL/GenBank/DDBJ databases">
        <title>Draft genome sequence of Paludibacter jiangxiensis strain NM7.</title>
        <authorList>
            <person name="Qiu Y."/>
            <person name="Matsuura N."/>
            <person name="Ohashi A."/>
            <person name="Tourlousse M.D."/>
            <person name="Sekiguchi Y."/>
        </authorList>
    </citation>
    <scope>NUCLEOTIDE SEQUENCE [LARGE SCALE GENOMIC DNA]</scope>
    <source>
        <strain evidence="4">NM7</strain>
    </source>
</reference>
<keyword evidence="1" id="KW-0732">Signal</keyword>
<dbReference type="Proteomes" id="UP000076586">
    <property type="component" value="Unassembled WGS sequence"/>
</dbReference>
<dbReference type="Gene3D" id="3.40.50.1980">
    <property type="entry name" value="Nitrogenase molybdenum iron protein domain"/>
    <property type="match status" value="2"/>
</dbReference>
<proteinExistence type="predicted"/>
<dbReference type="PANTHER" id="PTHR30535:SF34">
    <property type="entry name" value="MOLYBDATE-BINDING PROTEIN MOLA"/>
    <property type="match status" value="1"/>
</dbReference>
<feature type="domain" description="Fe/B12 periplasmic-binding" evidence="2">
    <location>
        <begin position="26"/>
        <end position="266"/>
    </location>
</feature>
<dbReference type="PANTHER" id="PTHR30535">
    <property type="entry name" value="VITAMIN B12-BINDING PROTEIN"/>
    <property type="match status" value="1"/>
</dbReference>
<evidence type="ECO:0000256" key="1">
    <source>
        <dbReference type="ARBA" id="ARBA00022729"/>
    </source>
</evidence>
<dbReference type="PROSITE" id="PS50983">
    <property type="entry name" value="FE_B12_PBP"/>
    <property type="match status" value="1"/>
</dbReference>
<dbReference type="PROSITE" id="PS51257">
    <property type="entry name" value="PROKAR_LIPOPROTEIN"/>
    <property type="match status" value="1"/>
</dbReference>
<dbReference type="InterPro" id="IPR050902">
    <property type="entry name" value="ABC_Transporter_SBP"/>
</dbReference>
<dbReference type="AlphaFoldDB" id="A0A161LGF1"/>
<evidence type="ECO:0000313" key="4">
    <source>
        <dbReference type="Proteomes" id="UP000076586"/>
    </source>
</evidence>
<comment type="caution">
    <text evidence="3">The sequence shown here is derived from an EMBL/GenBank/DDBJ whole genome shotgun (WGS) entry which is preliminary data.</text>
</comment>
<evidence type="ECO:0000313" key="3">
    <source>
        <dbReference type="EMBL" id="GAT63977.1"/>
    </source>
</evidence>
<dbReference type="STRING" id="681398.PJIAN_4520"/>
<dbReference type="OrthoDB" id="9816357at2"/>
<keyword evidence="4" id="KW-1185">Reference proteome</keyword>
<name>A0A161LGF1_9BACT</name>
<dbReference type="SUPFAM" id="SSF53807">
    <property type="entry name" value="Helical backbone' metal receptor"/>
    <property type="match status" value="1"/>
</dbReference>